<feature type="transmembrane region" description="Helical" evidence="7">
    <location>
        <begin position="74"/>
        <end position="95"/>
    </location>
</feature>
<evidence type="ECO:0000256" key="3">
    <source>
        <dbReference type="ARBA" id="ARBA00022475"/>
    </source>
</evidence>
<evidence type="ECO:0000256" key="6">
    <source>
        <dbReference type="ARBA" id="ARBA00023136"/>
    </source>
</evidence>
<name>A0A6J7E631_9ZZZZ</name>
<dbReference type="InterPro" id="IPR006037">
    <property type="entry name" value="RCK_C"/>
</dbReference>
<evidence type="ECO:0000256" key="2">
    <source>
        <dbReference type="ARBA" id="ARBA00022448"/>
    </source>
</evidence>
<dbReference type="PROSITE" id="PS51202">
    <property type="entry name" value="RCK_C"/>
    <property type="match status" value="1"/>
</dbReference>
<proteinExistence type="predicted"/>
<reference evidence="9" key="1">
    <citation type="submission" date="2020-05" db="EMBL/GenBank/DDBJ databases">
        <authorList>
            <person name="Chiriac C."/>
            <person name="Salcher M."/>
            <person name="Ghai R."/>
            <person name="Kavagutti S V."/>
        </authorList>
    </citation>
    <scope>NUCLEOTIDE SEQUENCE</scope>
</reference>
<evidence type="ECO:0000256" key="4">
    <source>
        <dbReference type="ARBA" id="ARBA00022692"/>
    </source>
</evidence>
<dbReference type="InterPro" id="IPR050144">
    <property type="entry name" value="AAE_transporter"/>
</dbReference>
<sequence>MHAGAMTVNDILGNLADVAADQPIMLLMVILAIGGAIGAVRVKGFALGPAAVLFTALAFSAFDDRLRVPQVLGTFGLAVFAYVIGLGAGPSFFATLRAGGRVLIVVFAALAVGAGCTVLVARGLGLSGPVLSGIYAGALTNTPALAAASEVWNSDLPTVGYSVTYLFGVLGMLAAAAISLRLGSTKAAPQLAPGDGVPPALTALTVRIEVAGLPDLGALSERYGHGVVFSRIMRGDVPAHPGEVSVATDGDQPVRGDIVSVVGAPESVERFVADVGHPSTVALTLDRSTIDYRRIAVSDRTVVGQSLASLRLRRRFGATATRVRRGDIDLLATDDLVLQLGDRVRVVAPRERMADVAAFLGDSEKGTSAFSITSLALGVTLGLLLGIIEFPLPGGSQFALGIAGGPLLVGLMAGRAGRTGPVLWTLPHAVSSTLSQLGIMMFLAYAGTNAGAAMVTTLSGPIGLQLVLVGVAVTTATAATILLAGPFAARITGPRLAGVLAGAQTQPAVLAYADEATASDSRVSLSYALVYPAAMIVKVIVAPILGRF</sequence>
<evidence type="ECO:0000259" key="8">
    <source>
        <dbReference type="PROSITE" id="PS51202"/>
    </source>
</evidence>
<dbReference type="NCBIfam" id="TIGR01625">
    <property type="entry name" value="YidE_YbjL_dupl"/>
    <property type="match status" value="1"/>
</dbReference>
<feature type="transmembrane region" description="Helical" evidence="7">
    <location>
        <begin position="369"/>
        <end position="388"/>
    </location>
</feature>
<dbReference type="GO" id="GO:0006813">
    <property type="term" value="P:potassium ion transport"/>
    <property type="evidence" value="ECO:0007669"/>
    <property type="project" value="InterPro"/>
</dbReference>
<feature type="domain" description="RCK C-terminal" evidence="8">
    <location>
        <begin position="280"/>
        <end position="362"/>
    </location>
</feature>
<protein>
    <submittedName>
        <fullName evidence="9">Unannotated protein</fullName>
    </submittedName>
</protein>
<evidence type="ECO:0000313" key="9">
    <source>
        <dbReference type="EMBL" id="CAB4876540.1"/>
    </source>
</evidence>
<keyword evidence="2" id="KW-0813">Transport</keyword>
<comment type="subcellular location">
    <subcellularLocation>
        <location evidence="1">Cell membrane</location>
        <topology evidence="1">Multi-pass membrane protein</topology>
    </subcellularLocation>
</comment>
<keyword evidence="4 7" id="KW-0812">Transmembrane</keyword>
<feature type="transmembrane region" description="Helical" evidence="7">
    <location>
        <begin position="394"/>
        <end position="413"/>
    </location>
</feature>
<feature type="transmembrane region" description="Helical" evidence="7">
    <location>
        <begin position="462"/>
        <end position="484"/>
    </location>
</feature>
<evidence type="ECO:0000256" key="7">
    <source>
        <dbReference type="SAM" id="Phobius"/>
    </source>
</evidence>
<feature type="transmembrane region" description="Helical" evidence="7">
    <location>
        <begin position="159"/>
        <end position="180"/>
    </location>
</feature>
<evidence type="ECO:0000256" key="1">
    <source>
        <dbReference type="ARBA" id="ARBA00004651"/>
    </source>
</evidence>
<accession>A0A6J7E631</accession>
<feature type="transmembrane region" description="Helical" evidence="7">
    <location>
        <begin position="525"/>
        <end position="545"/>
    </location>
</feature>
<dbReference type="PANTHER" id="PTHR30445">
    <property type="entry name" value="K(+)_H(+) ANTIPORTER SUBUNIT KHTT"/>
    <property type="match status" value="1"/>
</dbReference>
<dbReference type="SUPFAM" id="SSF116726">
    <property type="entry name" value="TrkA C-terminal domain-like"/>
    <property type="match status" value="1"/>
</dbReference>
<dbReference type="InterPro" id="IPR036721">
    <property type="entry name" value="RCK_C_sf"/>
</dbReference>
<evidence type="ECO:0000256" key="5">
    <source>
        <dbReference type="ARBA" id="ARBA00022989"/>
    </source>
</evidence>
<dbReference type="InterPro" id="IPR006512">
    <property type="entry name" value="YidE_YbjL"/>
</dbReference>
<gene>
    <name evidence="9" type="ORF">UFOPK3402_00988</name>
</gene>
<dbReference type="Pfam" id="PF02080">
    <property type="entry name" value="TrkA_C"/>
    <property type="match status" value="1"/>
</dbReference>
<feature type="transmembrane region" description="Helical" evidence="7">
    <location>
        <begin position="434"/>
        <end position="456"/>
    </location>
</feature>
<dbReference type="AlphaFoldDB" id="A0A6J7E631"/>
<feature type="transmembrane region" description="Helical" evidence="7">
    <location>
        <begin position="23"/>
        <end position="40"/>
    </location>
</feature>
<dbReference type="GO" id="GO:0008324">
    <property type="term" value="F:monoatomic cation transmembrane transporter activity"/>
    <property type="evidence" value="ECO:0007669"/>
    <property type="project" value="InterPro"/>
</dbReference>
<dbReference type="PANTHER" id="PTHR30445:SF3">
    <property type="entry name" value="TRANSPORT PROTEIN YIDE-RELATED"/>
    <property type="match status" value="1"/>
</dbReference>
<keyword evidence="5 7" id="KW-1133">Transmembrane helix</keyword>
<keyword evidence="6 7" id="KW-0472">Membrane</keyword>
<keyword evidence="3" id="KW-1003">Cell membrane</keyword>
<feature type="transmembrane region" description="Helical" evidence="7">
    <location>
        <begin position="45"/>
        <end position="62"/>
    </location>
</feature>
<dbReference type="EMBL" id="CAFBLS010000110">
    <property type="protein sequence ID" value="CAB4876540.1"/>
    <property type="molecule type" value="Genomic_DNA"/>
</dbReference>
<dbReference type="Gene3D" id="3.30.70.1450">
    <property type="entry name" value="Regulator of K+ conductance, C-terminal domain"/>
    <property type="match status" value="1"/>
</dbReference>
<organism evidence="9">
    <name type="scientific">freshwater metagenome</name>
    <dbReference type="NCBI Taxonomy" id="449393"/>
    <lineage>
        <taxon>unclassified sequences</taxon>
        <taxon>metagenomes</taxon>
        <taxon>ecological metagenomes</taxon>
    </lineage>
</organism>
<feature type="transmembrane region" description="Helical" evidence="7">
    <location>
        <begin position="102"/>
        <end position="121"/>
    </location>
</feature>
<dbReference type="GO" id="GO:0005886">
    <property type="term" value="C:plasma membrane"/>
    <property type="evidence" value="ECO:0007669"/>
    <property type="project" value="UniProtKB-SubCell"/>
</dbReference>
<dbReference type="Pfam" id="PF06826">
    <property type="entry name" value="Asp-Al_Ex"/>
    <property type="match status" value="2"/>
</dbReference>